<dbReference type="GO" id="GO:0005886">
    <property type="term" value="C:plasma membrane"/>
    <property type="evidence" value="ECO:0007669"/>
    <property type="project" value="UniProtKB-SubCell"/>
</dbReference>
<feature type="transmembrane region" description="Helical" evidence="6">
    <location>
        <begin position="225"/>
        <end position="243"/>
    </location>
</feature>
<feature type="transmembrane region" description="Helical" evidence="6">
    <location>
        <begin position="152"/>
        <end position="183"/>
    </location>
</feature>
<keyword evidence="5 6" id="KW-0472">Membrane</keyword>
<dbReference type="EMBL" id="BKAM01000009">
    <property type="protein sequence ID" value="GEP72140.1"/>
    <property type="molecule type" value="Genomic_DNA"/>
</dbReference>
<keyword evidence="3 6" id="KW-0812">Transmembrane</keyword>
<comment type="caution">
    <text evidence="7">The sequence shown here is derived from an EMBL/GenBank/DDBJ whole genome shotgun (WGS) entry which is preliminary data.</text>
</comment>
<evidence type="ECO:0000256" key="1">
    <source>
        <dbReference type="ARBA" id="ARBA00004141"/>
    </source>
</evidence>
<dbReference type="RefSeq" id="WP_054747833.1">
    <property type="nucleotide sequence ID" value="NZ_BKAM01000009.1"/>
</dbReference>
<feature type="transmembrane region" description="Helical" evidence="6">
    <location>
        <begin position="35"/>
        <end position="60"/>
    </location>
</feature>
<gene>
    <name evidence="7" type="ORF">LRA02_10080</name>
</gene>
<evidence type="ECO:0000313" key="7">
    <source>
        <dbReference type="EMBL" id="GEP72140.1"/>
    </source>
</evidence>
<dbReference type="InterPro" id="IPR002781">
    <property type="entry name" value="TM_pro_TauE-like"/>
</dbReference>
<feature type="transmembrane region" description="Helical" evidence="6">
    <location>
        <begin position="5"/>
        <end position="29"/>
    </location>
</feature>
<reference evidence="7 8" key="1">
    <citation type="submission" date="2019-07" db="EMBL/GenBank/DDBJ databases">
        <title>Whole genome shotgun sequence of Lactobacillus rapi NBRC 109618.</title>
        <authorList>
            <person name="Hosoyama A."/>
            <person name="Uohara A."/>
            <person name="Ohji S."/>
            <person name="Ichikawa N."/>
        </authorList>
    </citation>
    <scope>NUCLEOTIDE SEQUENCE [LARGE SCALE GENOMIC DNA]</scope>
    <source>
        <strain evidence="7 8">NBRC 109618</strain>
    </source>
</reference>
<dbReference type="Proteomes" id="UP000321569">
    <property type="component" value="Unassembled WGS sequence"/>
</dbReference>
<comment type="subcellular location">
    <subcellularLocation>
        <location evidence="6">Cell membrane</location>
        <topology evidence="6">Multi-pass membrane protein</topology>
    </subcellularLocation>
    <subcellularLocation>
        <location evidence="1">Membrane</location>
        <topology evidence="1">Multi-pass membrane protein</topology>
    </subcellularLocation>
</comment>
<dbReference type="STRING" id="1423795.FD12_GL001846"/>
<sequence>MDIILLILAGFVIGTIVITLGGGGAAYYLGILTTIFGLGPASAAATSLVTAFPSLLIGSYSYFRLHKIHFKIAWRMILAAVPAVIVGSLVSPYIPEKIYSYIIGGILAYIGIQLLFESKQAPKQTGSAVAVIYGIIGGLMVGVGGLSGGGPIMAGLLVMGADMVTAAATSSLVLVTMTFVGICFHLQAGNVDWKVGIWIMLGAVLGSFLAPILLNRLNPAKFTKYVKPILGVLLVVMGGFTAFK</sequence>
<proteinExistence type="inferred from homology"/>
<dbReference type="AlphaFoldDB" id="A0A512PLS2"/>
<comment type="similarity">
    <text evidence="2 6">Belongs to the 4-toluene sulfonate uptake permease (TSUP) (TC 2.A.102) family.</text>
</comment>
<dbReference type="PANTHER" id="PTHR43701">
    <property type="entry name" value="MEMBRANE TRANSPORTER PROTEIN MJ0441-RELATED"/>
    <property type="match status" value="1"/>
</dbReference>
<evidence type="ECO:0000256" key="2">
    <source>
        <dbReference type="ARBA" id="ARBA00009142"/>
    </source>
</evidence>
<name>A0A512PLS2_9LACO</name>
<organism evidence="7 8">
    <name type="scientific">Lentilactobacillus rapi</name>
    <dbReference type="NCBI Taxonomy" id="481723"/>
    <lineage>
        <taxon>Bacteria</taxon>
        <taxon>Bacillati</taxon>
        <taxon>Bacillota</taxon>
        <taxon>Bacilli</taxon>
        <taxon>Lactobacillales</taxon>
        <taxon>Lactobacillaceae</taxon>
        <taxon>Lentilactobacillus</taxon>
    </lineage>
</organism>
<evidence type="ECO:0000256" key="5">
    <source>
        <dbReference type="ARBA" id="ARBA00023136"/>
    </source>
</evidence>
<dbReference type="InterPro" id="IPR051598">
    <property type="entry name" value="TSUP/Inactive_protease-like"/>
</dbReference>
<evidence type="ECO:0000256" key="6">
    <source>
        <dbReference type="RuleBase" id="RU363041"/>
    </source>
</evidence>
<feature type="transmembrane region" description="Helical" evidence="6">
    <location>
        <begin position="98"/>
        <end position="116"/>
    </location>
</feature>
<accession>A0A512PLS2</accession>
<dbReference type="Pfam" id="PF01925">
    <property type="entry name" value="TauE"/>
    <property type="match status" value="1"/>
</dbReference>
<feature type="transmembrane region" description="Helical" evidence="6">
    <location>
        <begin position="128"/>
        <end position="146"/>
    </location>
</feature>
<protein>
    <recommendedName>
        <fullName evidence="6">Probable membrane transporter protein</fullName>
    </recommendedName>
</protein>
<evidence type="ECO:0000256" key="3">
    <source>
        <dbReference type="ARBA" id="ARBA00022692"/>
    </source>
</evidence>
<feature type="transmembrane region" description="Helical" evidence="6">
    <location>
        <begin position="72"/>
        <end position="92"/>
    </location>
</feature>
<keyword evidence="6" id="KW-1003">Cell membrane</keyword>
<evidence type="ECO:0000256" key="4">
    <source>
        <dbReference type="ARBA" id="ARBA00022989"/>
    </source>
</evidence>
<dbReference type="PANTHER" id="PTHR43701:SF2">
    <property type="entry name" value="MEMBRANE TRANSPORTER PROTEIN YJNA-RELATED"/>
    <property type="match status" value="1"/>
</dbReference>
<feature type="transmembrane region" description="Helical" evidence="6">
    <location>
        <begin position="195"/>
        <end position="213"/>
    </location>
</feature>
<evidence type="ECO:0000313" key="8">
    <source>
        <dbReference type="Proteomes" id="UP000321569"/>
    </source>
</evidence>
<dbReference type="OrthoDB" id="2324380at2"/>
<keyword evidence="4 6" id="KW-1133">Transmembrane helix</keyword>